<evidence type="ECO:0000256" key="2">
    <source>
        <dbReference type="ARBA" id="ARBA00022692"/>
    </source>
</evidence>
<feature type="transmembrane region" description="Helical" evidence="5">
    <location>
        <begin position="42"/>
        <end position="60"/>
    </location>
</feature>
<dbReference type="SUPFAM" id="SSF103473">
    <property type="entry name" value="MFS general substrate transporter"/>
    <property type="match status" value="1"/>
</dbReference>
<dbReference type="AlphaFoldDB" id="A0A1V9XYR3"/>
<feature type="transmembrane region" description="Helical" evidence="5">
    <location>
        <begin position="66"/>
        <end position="84"/>
    </location>
</feature>
<dbReference type="OrthoDB" id="6412155at2759"/>
<gene>
    <name evidence="6" type="ORF">BIW11_06277</name>
</gene>
<reference evidence="6 7" key="1">
    <citation type="journal article" date="2017" name="Gigascience">
        <title>Draft genome of the honey bee ectoparasitic mite, Tropilaelaps mercedesae, is shaped by the parasitic life history.</title>
        <authorList>
            <person name="Dong X."/>
            <person name="Armstrong S.D."/>
            <person name="Xia D."/>
            <person name="Makepeace B.L."/>
            <person name="Darby A.C."/>
            <person name="Kadowaki T."/>
        </authorList>
    </citation>
    <scope>NUCLEOTIDE SEQUENCE [LARGE SCALE GENOMIC DNA]</scope>
    <source>
        <strain evidence="6">Wuxi-XJTLU</strain>
    </source>
</reference>
<name>A0A1V9XYR3_9ACAR</name>
<dbReference type="PANTHER" id="PTHR10924:SF4">
    <property type="entry name" value="GH15861P"/>
    <property type="match status" value="1"/>
</dbReference>
<comment type="caution">
    <text evidence="6">The sequence shown here is derived from an EMBL/GenBank/DDBJ whole genome shotgun (WGS) entry which is preliminary data.</text>
</comment>
<dbReference type="GO" id="GO:0016020">
    <property type="term" value="C:membrane"/>
    <property type="evidence" value="ECO:0007669"/>
    <property type="project" value="UniProtKB-SubCell"/>
</dbReference>
<dbReference type="InterPro" id="IPR011701">
    <property type="entry name" value="MFS"/>
</dbReference>
<evidence type="ECO:0000313" key="7">
    <source>
        <dbReference type="Proteomes" id="UP000192247"/>
    </source>
</evidence>
<dbReference type="InterPro" id="IPR049680">
    <property type="entry name" value="FLVCR1-2_SLC49-like"/>
</dbReference>
<accession>A0A1V9XYR3</accession>
<protein>
    <submittedName>
        <fullName evidence="6">Putative MFS-type transporter C09D4.1-like</fullName>
    </submittedName>
</protein>
<dbReference type="PANTHER" id="PTHR10924">
    <property type="entry name" value="MAJOR FACILITATOR SUPERFAMILY PROTEIN-RELATED"/>
    <property type="match status" value="1"/>
</dbReference>
<sequence>MNHRYYSVSDEAVNWTALIYCAAYVPLIFPASWIMEKRGLRFSICLGAFGTALGSCIKAFSASSNLFWLLMIGQTIVACSQIFILSVPPRLAAVWFSPQEVSKACAFGVFGNQLGIALGFQIPTILVPNSDDPVVVSKNLQTLFTTVALVTVGVLFAVFLFFREKPPLPPNKSRLVEIPSDFGITIRQLASNRSYLLLLVSYGINTGTFYTISTLLSQMTGKYYP</sequence>
<feature type="transmembrane region" description="Helical" evidence="5">
    <location>
        <begin position="195"/>
        <end position="216"/>
    </location>
</feature>
<keyword evidence="4 5" id="KW-0472">Membrane</keyword>
<comment type="subcellular location">
    <subcellularLocation>
        <location evidence="1">Membrane</location>
        <topology evidence="1">Multi-pass membrane protein</topology>
    </subcellularLocation>
</comment>
<dbReference type="Gene3D" id="1.20.1250.20">
    <property type="entry name" value="MFS general substrate transporter like domains"/>
    <property type="match status" value="1"/>
</dbReference>
<dbReference type="GO" id="GO:0097037">
    <property type="term" value="P:heme export"/>
    <property type="evidence" value="ECO:0007669"/>
    <property type="project" value="TreeGrafter"/>
</dbReference>
<keyword evidence="2 5" id="KW-0812">Transmembrane</keyword>
<dbReference type="GO" id="GO:0020037">
    <property type="term" value="F:heme binding"/>
    <property type="evidence" value="ECO:0007669"/>
    <property type="project" value="TreeGrafter"/>
</dbReference>
<dbReference type="STRING" id="418985.A0A1V9XYR3"/>
<evidence type="ECO:0000256" key="5">
    <source>
        <dbReference type="SAM" id="Phobius"/>
    </source>
</evidence>
<evidence type="ECO:0000256" key="3">
    <source>
        <dbReference type="ARBA" id="ARBA00022989"/>
    </source>
</evidence>
<evidence type="ECO:0000256" key="4">
    <source>
        <dbReference type="ARBA" id="ARBA00023136"/>
    </source>
</evidence>
<evidence type="ECO:0000256" key="1">
    <source>
        <dbReference type="ARBA" id="ARBA00004141"/>
    </source>
</evidence>
<dbReference type="InterPro" id="IPR036259">
    <property type="entry name" value="MFS_trans_sf"/>
</dbReference>
<keyword evidence="3 5" id="KW-1133">Transmembrane helix</keyword>
<proteinExistence type="predicted"/>
<dbReference type="EMBL" id="MNPL01001983">
    <property type="protein sequence ID" value="OQR78635.1"/>
    <property type="molecule type" value="Genomic_DNA"/>
</dbReference>
<dbReference type="GO" id="GO:0015232">
    <property type="term" value="F:heme transmembrane transporter activity"/>
    <property type="evidence" value="ECO:0007669"/>
    <property type="project" value="TreeGrafter"/>
</dbReference>
<evidence type="ECO:0000313" key="6">
    <source>
        <dbReference type="EMBL" id="OQR78635.1"/>
    </source>
</evidence>
<dbReference type="Proteomes" id="UP000192247">
    <property type="component" value="Unassembled WGS sequence"/>
</dbReference>
<feature type="transmembrane region" description="Helical" evidence="5">
    <location>
        <begin position="12"/>
        <end position="35"/>
    </location>
</feature>
<dbReference type="InParanoid" id="A0A1V9XYR3"/>
<feature type="non-terminal residue" evidence="6">
    <location>
        <position position="225"/>
    </location>
</feature>
<feature type="transmembrane region" description="Helical" evidence="5">
    <location>
        <begin position="142"/>
        <end position="162"/>
    </location>
</feature>
<keyword evidence="7" id="KW-1185">Reference proteome</keyword>
<dbReference type="Pfam" id="PF07690">
    <property type="entry name" value="MFS_1"/>
    <property type="match status" value="1"/>
</dbReference>
<organism evidence="6 7">
    <name type="scientific">Tropilaelaps mercedesae</name>
    <dbReference type="NCBI Taxonomy" id="418985"/>
    <lineage>
        <taxon>Eukaryota</taxon>
        <taxon>Metazoa</taxon>
        <taxon>Ecdysozoa</taxon>
        <taxon>Arthropoda</taxon>
        <taxon>Chelicerata</taxon>
        <taxon>Arachnida</taxon>
        <taxon>Acari</taxon>
        <taxon>Parasitiformes</taxon>
        <taxon>Mesostigmata</taxon>
        <taxon>Gamasina</taxon>
        <taxon>Dermanyssoidea</taxon>
        <taxon>Laelapidae</taxon>
        <taxon>Tropilaelaps</taxon>
    </lineage>
</organism>